<name>A0A0M3JJ71_ANISI</name>
<dbReference type="AlphaFoldDB" id="A0A0M3JJ71"/>
<evidence type="ECO:0000313" key="1">
    <source>
        <dbReference type="WBParaSite" id="ASIM_0000768801-mRNA-1"/>
    </source>
</evidence>
<proteinExistence type="predicted"/>
<sequence length="39" mass="4458">LDFGMAREYVHADGRMRNPRALTGFRPIRQHFSGKIAGK</sequence>
<dbReference type="WBParaSite" id="ASIM_0000768801-mRNA-1">
    <property type="protein sequence ID" value="ASIM_0000768801-mRNA-1"/>
    <property type="gene ID" value="ASIM_0000768801"/>
</dbReference>
<reference evidence="1" key="1">
    <citation type="submission" date="2017-02" db="UniProtKB">
        <authorList>
            <consortium name="WormBaseParasite"/>
        </authorList>
    </citation>
    <scope>IDENTIFICATION</scope>
</reference>
<accession>A0A0M3JJ71</accession>
<organism evidence="1">
    <name type="scientific">Anisakis simplex</name>
    <name type="common">Herring worm</name>
    <dbReference type="NCBI Taxonomy" id="6269"/>
    <lineage>
        <taxon>Eukaryota</taxon>
        <taxon>Metazoa</taxon>
        <taxon>Ecdysozoa</taxon>
        <taxon>Nematoda</taxon>
        <taxon>Chromadorea</taxon>
        <taxon>Rhabditida</taxon>
        <taxon>Spirurina</taxon>
        <taxon>Ascaridomorpha</taxon>
        <taxon>Ascaridoidea</taxon>
        <taxon>Anisakidae</taxon>
        <taxon>Anisakis</taxon>
        <taxon>Anisakis simplex complex</taxon>
    </lineage>
</organism>
<protein>
    <submittedName>
        <fullName evidence="1">Protein kinase domain-containing protein</fullName>
    </submittedName>
</protein>